<dbReference type="GO" id="GO:0004519">
    <property type="term" value="F:endonuclease activity"/>
    <property type="evidence" value="ECO:0007669"/>
    <property type="project" value="UniProtKB-KW"/>
</dbReference>
<dbReference type="Pfam" id="PF03432">
    <property type="entry name" value="Relaxase"/>
    <property type="match status" value="1"/>
</dbReference>
<accession>A0A1Y0EHT1</accession>
<dbReference type="EMBL" id="CP021432">
    <property type="protein sequence ID" value="ARU03193.1"/>
    <property type="molecule type" value="Genomic_DNA"/>
</dbReference>
<feature type="domain" description="MobA/VirD2-like nuclease" evidence="2">
    <location>
        <begin position="104"/>
        <end position="224"/>
    </location>
</feature>
<name>A0A1Y0EHT1_9RHOB</name>
<feature type="region of interest" description="Disordered" evidence="1">
    <location>
        <begin position="629"/>
        <end position="653"/>
    </location>
</feature>
<proteinExistence type="predicted"/>
<dbReference type="EC" id="3.1.-.-" evidence="3"/>
<dbReference type="AlphaFoldDB" id="A0A1Y0EHT1"/>
<keyword evidence="4" id="KW-1185">Reference proteome</keyword>
<reference evidence="3 4" key="1">
    <citation type="submission" date="2017-05" db="EMBL/GenBank/DDBJ databases">
        <title>Genome Sequence of Loktanella vestfoldensis Strain SMR4r Isolated from a Culture of the Diatom Skeletonema marinoi.</title>
        <authorList>
            <person name="Topel M."/>
            <person name="Pinder M.I.M."/>
            <person name="Johansson O.N."/>
            <person name="Kourtchenko O."/>
            <person name="Godhe A."/>
            <person name="Clarke A.K."/>
        </authorList>
    </citation>
    <scope>NUCLEOTIDE SEQUENCE [LARGE SCALE GENOMIC DNA]</scope>
    <source>
        <strain evidence="3 4">SMR4r</strain>
        <plasmid evidence="3 4">pSMR4r-1</plasmid>
    </source>
</reference>
<feature type="compositionally biased region" description="Basic and acidic residues" evidence="1">
    <location>
        <begin position="636"/>
        <end position="646"/>
    </location>
</feature>
<evidence type="ECO:0000259" key="2">
    <source>
        <dbReference type="Pfam" id="PF03432"/>
    </source>
</evidence>
<organism evidence="3 4">
    <name type="scientific">Yoonia vestfoldensis</name>
    <dbReference type="NCBI Taxonomy" id="245188"/>
    <lineage>
        <taxon>Bacteria</taxon>
        <taxon>Pseudomonadati</taxon>
        <taxon>Pseudomonadota</taxon>
        <taxon>Alphaproteobacteria</taxon>
        <taxon>Rhodobacterales</taxon>
        <taxon>Paracoccaceae</taxon>
        <taxon>Yoonia</taxon>
    </lineage>
</organism>
<keyword evidence="3" id="KW-0614">Plasmid</keyword>
<dbReference type="KEGG" id="lvs:LOKVESSMR4R_03970"/>
<gene>
    <name evidence="3" type="primary">virD2</name>
    <name evidence="3" type="ORF">LOKVESSMR4R_03970</name>
</gene>
<dbReference type="Proteomes" id="UP000195273">
    <property type="component" value="Plasmid pSMR4r-1"/>
</dbReference>
<dbReference type="OrthoDB" id="98563at2"/>
<dbReference type="RefSeq" id="WP_087213717.1">
    <property type="nucleotide sequence ID" value="NZ_CP021432.1"/>
</dbReference>
<evidence type="ECO:0000313" key="4">
    <source>
        <dbReference type="Proteomes" id="UP000195273"/>
    </source>
</evidence>
<geneLocation type="plasmid" evidence="3 4">
    <name>pSMR4r-1</name>
</geneLocation>
<keyword evidence="3" id="KW-0255">Endonuclease</keyword>
<dbReference type="InterPro" id="IPR005094">
    <property type="entry name" value="Endonuclease_MobA/VirD2"/>
</dbReference>
<evidence type="ECO:0000256" key="1">
    <source>
        <dbReference type="SAM" id="MobiDB-lite"/>
    </source>
</evidence>
<sequence>MRNTAALYEAVMGKLWENEQIRGKANARIEARMAGRRQGRSYANSGRASLRNVAKAASGQSRAAIFKRIRSGGCKTRVSLGNQLSYVNDKAVFTYSSMTNALTSDAVLNEEQKSGIIEDWAETWRGSTKLGFTSHMLLSFPTDVTVDQVRDITMEWAEHFFDSGEYGDQWDYVLAVHDDRAHKHAHILLNNRGVDQGTWFSCWAEGVMSPQLMREKQAEIAEKHGIMLDATSRIERGIYAKPAGMEEIYAAKAEARRPQEIALTEQERAMAEAQVTAFAKDYTSMADFLDRMDQRAIGSAVRGMADAMGRGEPWHGPDNTGQQGEIDMKDITTVGQATEYAERAIEAIGLKIEELDARERAAFEVKTAPVLKELSRMVPDPELQSRFNKVLLEPYPPGAGDAAFVAELTSGNDDALTQLVSSANEHGLDTDDILGRFEAGGTKNYGLAQNWVERDMNAVLAQDGLNVDTATEPQRIAALEVVDTFMDGMGDRMRELSGDMSAEQGLRRDDPGEASELSVIDAQDIAEHPEALQSLADILKHGRLNEEQEAMINADLKVVLTAALGERGMAALRDGNYAVLEDTLPSKFDQITVAQEYLEMMREETGDMIFTERAASLQQDKSVEMAKMIQASQEQDMSKAREQGRDLDDEMGL</sequence>
<keyword evidence="3" id="KW-0378">Hydrolase</keyword>
<keyword evidence="3" id="KW-0540">Nuclease</keyword>
<evidence type="ECO:0000313" key="3">
    <source>
        <dbReference type="EMBL" id="ARU03193.1"/>
    </source>
</evidence>
<protein>
    <submittedName>
        <fullName evidence="3">T-DNA border endonuclease virD2</fullName>
        <ecNumber evidence="3">3.1.-.-</ecNumber>
    </submittedName>
</protein>
<dbReference type="GO" id="GO:0016787">
    <property type="term" value="F:hydrolase activity"/>
    <property type="evidence" value="ECO:0007669"/>
    <property type="project" value="UniProtKB-KW"/>
</dbReference>